<dbReference type="Bgee" id="WBGene00016520">
    <property type="expression patterns" value="Expressed in pharyngeal muscle cell (C elegans) and 3 other cell types or tissues"/>
</dbReference>
<dbReference type="InterPro" id="IPR001810">
    <property type="entry name" value="F-box_dom"/>
</dbReference>
<dbReference type="UCSC" id="C39B5.2">
    <property type="organism name" value="c. elegans"/>
</dbReference>
<dbReference type="CTD" id="175348"/>
<dbReference type="HOGENOM" id="CLU_708293_0_0_1"/>
<evidence type="ECO:0000259" key="1">
    <source>
        <dbReference type="PROSITE" id="PS50181"/>
    </source>
</evidence>
<dbReference type="RefSeq" id="NP_001254856.1">
    <property type="nucleotide sequence ID" value="NM_001267927.2"/>
</dbReference>
<dbReference type="PANTHER" id="PTHR21503:SF8">
    <property type="entry name" value="F-BOX ASSOCIATED DOMAIN-CONTAINING PROTEIN-RELATED"/>
    <property type="match status" value="1"/>
</dbReference>
<dbReference type="EMBL" id="BX284603">
    <property type="protein sequence ID" value="CCD67057.1"/>
    <property type="molecule type" value="Genomic_DNA"/>
</dbReference>
<protein>
    <submittedName>
        <fullName evidence="2">F-box domain-containing protein</fullName>
    </submittedName>
</protein>
<name>Q9N5W7_CAEEL</name>
<dbReference type="WormBase" id="C39B5.2">
    <property type="protein sequence ID" value="CE42921"/>
    <property type="gene ID" value="WBGene00016520"/>
</dbReference>
<dbReference type="AlphaFoldDB" id="Q9N5W7"/>
<evidence type="ECO:0000313" key="3">
    <source>
        <dbReference type="Proteomes" id="UP000001940"/>
    </source>
</evidence>
<dbReference type="PhylomeDB" id="Q9N5W7"/>
<organism evidence="2 3">
    <name type="scientific">Caenorhabditis elegans</name>
    <dbReference type="NCBI Taxonomy" id="6239"/>
    <lineage>
        <taxon>Eukaryota</taxon>
        <taxon>Metazoa</taxon>
        <taxon>Ecdysozoa</taxon>
        <taxon>Nematoda</taxon>
        <taxon>Chromadorea</taxon>
        <taxon>Rhabditida</taxon>
        <taxon>Rhabditina</taxon>
        <taxon>Rhabditomorpha</taxon>
        <taxon>Rhabditoidea</taxon>
        <taxon>Rhabditidae</taxon>
        <taxon>Peloderinae</taxon>
        <taxon>Caenorhabditis</taxon>
    </lineage>
</organism>
<accession>Q9N5W7</accession>
<evidence type="ECO:0000313" key="2">
    <source>
        <dbReference type="EMBL" id="CCD67057.1"/>
    </source>
</evidence>
<reference evidence="2 3" key="1">
    <citation type="journal article" date="1998" name="Science">
        <title>Genome sequence of the nematode C. elegans: a platform for investigating biology.</title>
        <authorList>
            <consortium name="The C. elegans sequencing consortium"/>
            <person name="Sulson J.E."/>
            <person name="Waterston R."/>
        </authorList>
    </citation>
    <scope>NUCLEOTIDE SEQUENCE [LARGE SCALE GENOMIC DNA]</scope>
    <source>
        <strain evidence="2 3">Bristol N2</strain>
    </source>
</reference>
<dbReference type="PANTHER" id="PTHR21503">
    <property type="entry name" value="F-BOX-CONTAINING HYPOTHETICAL PROTEIN C.ELEGANS"/>
    <property type="match status" value="1"/>
</dbReference>
<dbReference type="PROSITE" id="PS50181">
    <property type="entry name" value="FBOX"/>
    <property type="match status" value="1"/>
</dbReference>
<dbReference type="KEGG" id="cel:CELE_C39B5.2"/>
<keyword evidence="3" id="KW-1185">Reference proteome</keyword>
<dbReference type="InParanoid" id="Q9N5W7"/>
<dbReference type="FunCoup" id="Q9N5W7">
    <property type="interactions" value="239"/>
</dbReference>
<dbReference type="GeneID" id="175348"/>
<sequence>MPFKVFNFPLSVRRQIVSELNILDVFNFSVCSPKTKSTTENIQKDAFIMMKHICQRTDAGELHKIIMENDESNTHLTVRFEKVDESQVGRYGKLFKWVIGKNAVTCCICITSNEEIVFYFNGSALQDVHQEVYNVIDNIHMTAKNEVAITLQKNETRPSCLSPGESEYSCCLPKLKNADEISIFAPRSRLEPGIIINYSFLDDVFLKCPNSQVARIYGLIDSRIKKECCLFDVKEHECGDLGPMAYRIMSMFRGQHLSLKAVLTTEPVISYLKHWASGRKHQNIETLEVGVEGFVSMRYAGTTILEELKARPWNGARRPRNYIFSNKTHGKPQIFDCVKWFDIKGDGKLASILVGHSDFKMVVWNGSATSLLATCVLG</sequence>
<dbReference type="Proteomes" id="UP000001940">
    <property type="component" value="Chromosome III"/>
</dbReference>
<evidence type="ECO:0000313" key="4">
    <source>
        <dbReference type="WormBase" id="C39B5.2"/>
    </source>
</evidence>
<proteinExistence type="predicted"/>
<dbReference type="AGR" id="WB:WBGene00016520"/>
<gene>
    <name evidence="2 4" type="ORF">C39B5.2</name>
    <name evidence="2" type="ORF">CELE_C39B5.2</name>
</gene>
<feature type="domain" description="F-box" evidence="1">
    <location>
        <begin position="2"/>
        <end position="50"/>
    </location>
</feature>